<dbReference type="EMBL" id="JAVDYG010000001">
    <property type="protein sequence ID" value="MDR7362043.1"/>
    <property type="molecule type" value="Genomic_DNA"/>
</dbReference>
<dbReference type="InterPro" id="IPR011006">
    <property type="entry name" value="CheY-like_superfamily"/>
</dbReference>
<dbReference type="SUPFAM" id="SSF52172">
    <property type="entry name" value="CheY-like"/>
    <property type="match status" value="1"/>
</dbReference>
<sequence>MITGLRLLLVDPHVEPGTVEAFGAEGFVHQAGRGTDALVEYGCFSPDALLVAPRLPDLGLGDFVAAVRRRGDEPIVLGVGGEPDLGPVGAALLQGATGTVDRPYAASDVALKVSASLPRTTVRLPLLLGPLRLDPLAHTVHLDGAEVAGLGLKEFRLLELLLLRSDRVVSHVELRDTLDG</sequence>
<dbReference type="Gene3D" id="1.10.10.10">
    <property type="entry name" value="Winged helix-like DNA-binding domain superfamily/Winged helix DNA-binding domain"/>
    <property type="match status" value="1"/>
</dbReference>
<evidence type="ECO:0000259" key="3">
    <source>
        <dbReference type="PROSITE" id="PS51755"/>
    </source>
</evidence>
<gene>
    <name evidence="4" type="ORF">J2S63_001596</name>
</gene>
<keyword evidence="1 2" id="KW-0238">DNA-binding</keyword>
<dbReference type="InterPro" id="IPR016032">
    <property type="entry name" value="Sig_transdc_resp-reg_C-effctor"/>
</dbReference>
<dbReference type="RefSeq" id="WP_310300953.1">
    <property type="nucleotide sequence ID" value="NZ_BAAAPS010000008.1"/>
</dbReference>
<dbReference type="InterPro" id="IPR001867">
    <property type="entry name" value="OmpR/PhoB-type_DNA-bd"/>
</dbReference>
<accession>A0ABU2BTU8</accession>
<evidence type="ECO:0000256" key="1">
    <source>
        <dbReference type="ARBA" id="ARBA00023125"/>
    </source>
</evidence>
<dbReference type="GO" id="GO:0003677">
    <property type="term" value="F:DNA binding"/>
    <property type="evidence" value="ECO:0007669"/>
    <property type="project" value="UniProtKB-KW"/>
</dbReference>
<evidence type="ECO:0000256" key="2">
    <source>
        <dbReference type="PROSITE-ProRule" id="PRU01091"/>
    </source>
</evidence>
<proteinExistence type="predicted"/>
<evidence type="ECO:0000313" key="4">
    <source>
        <dbReference type="EMBL" id="MDR7362043.1"/>
    </source>
</evidence>
<organism evidence="4 5">
    <name type="scientific">Nocardioides marmoribigeumensis</name>
    <dbReference type="NCBI Taxonomy" id="433649"/>
    <lineage>
        <taxon>Bacteria</taxon>
        <taxon>Bacillati</taxon>
        <taxon>Actinomycetota</taxon>
        <taxon>Actinomycetes</taxon>
        <taxon>Propionibacteriales</taxon>
        <taxon>Nocardioidaceae</taxon>
        <taxon>Nocardioides</taxon>
    </lineage>
</organism>
<evidence type="ECO:0000313" key="5">
    <source>
        <dbReference type="Proteomes" id="UP001183648"/>
    </source>
</evidence>
<protein>
    <submittedName>
        <fullName evidence="4">DNA-binding response OmpR family regulator</fullName>
    </submittedName>
</protein>
<feature type="domain" description="OmpR/PhoB-type" evidence="3">
    <location>
        <begin position="123"/>
        <end position="180"/>
    </location>
</feature>
<dbReference type="SUPFAM" id="SSF46894">
    <property type="entry name" value="C-terminal effector domain of the bipartite response regulators"/>
    <property type="match status" value="1"/>
</dbReference>
<dbReference type="InterPro" id="IPR036388">
    <property type="entry name" value="WH-like_DNA-bd_sf"/>
</dbReference>
<dbReference type="Proteomes" id="UP001183648">
    <property type="component" value="Unassembled WGS sequence"/>
</dbReference>
<name>A0ABU2BTU8_9ACTN</name>
<reference evidence="4 5" key="1">
    <citation type="submission" date="2023-07" db="EMBL/GenBank/DDBJ databases">
        <title>Sequencing the genomes of 1000 actinobacteria strains.</title>
        <authorList>
            <person name="Klenk H.-P."/>
        </authorList>
    </citation>
    <scope>NUCLEOTIDE SEQUENCE [LARGE SCALE GENOMIC DNA]</scope>
    <source>
        <strain evidence="4 5">DSM 19426</strain>
    </source>
</reference>
<comment type="caution">
    <text evidence="4">The sequence shown here is derived from an EMBL/GenBank/DDBJ whole genome shotgun (WGS) entry which is preliminary data.</text>
</comment>
<keyword evidence="5" id="KW-1185">Reference proteome</keyword>
<dbReference type="PROSITE" id="PS51755">
    <property type="entry name" value="OMPR_PHOB"/>
    <property type="match status" value="1"/>
</dbReference>
<feature type="DNA-binding region" description="OmpR/PhoB-type" evidence="2">
    <location>
        <begin position="123"/>
        <end position="180"/>
    </location>
</feature>